<accession>A0A6J5RFW4</accession>
<evidence type="ECO:0000313" key="2">
    <source>
        <dbReference type="EMBL" id="CAB4192528.1"/>
    </source>
</evidence>
<reference evidence="2" key="1">
    <citation type="submission" date="2020-05" db="EMBL/GenBank/DDBJ databases">
        <authorList>
            <person name="Chiriac C."/>
            <person name="Salcher M."/>
            <person name="Ghai R."/>
            <person name="Kavagutti S V."/>
        </authorList>
    </citation>
    <scope>NUCLEOTIDE SEQUENCE</scope>
</reference>
<sequence>MTIRAQIAFDLSLTTGVNFFTLDDVDKGVLDNTEYVLGGDALIDVTQYLRSVQVDRGRSRTLEKFTAGQANITLDNRSRIFDPTYGPGQFYGQILPRKQIVIDEDGEEMFSGFVEDWNYNYPEGGFDAVAEVSASDGFTILAQQTMTAGTSTAQLSGPRVTAVLDQAGWSAVKRDIGPGQSLLDADKVAATTNVLSYLQLVETSEFGALFIGRGGALTFRDRAELQAFTTGITFGPTGIPYKDISVVWGTEEMKNTVAVTFTAGGTVAGTALAEDTASQAAYGVIDQTITTILSSSVEASALSSWLVGLYSQPQYRVDTLTVSLDGITSGQKASVLDLELGDVVTVGFTPSSIGSAISQIVSIDKISHQALPDRHDVTFTLSEALAAFILDDAVFGQLDDDILGF</sequence>
<dbReference type="EMBL" id="LR796918">
    <property type="protein sequence ID" value="CAB4174478.1"/>
    <property type="molecule type" value="Genomic_DNA"/>
</dbReference>
<name>A0A6J5RFW4_9CAUD</name>
<protein>
    <submittedName>
        <fullName evidence="2">Uncharacterized protein</fullName>
    </submittedName>
</protein>
<dbReference type="EMBL" id="LR797182">
    <property type="protein sequence ID" value="CAB4192528.1"/>
    <property type="molecule type" value="Genomic_DNA"/>
</dbReference>
<gene>
    <name evidence="2" type="ORF">UFOVP1231_39</name>
    <name evidence="1" type="ORF">UFOVP957_47</name>
</gene>
<proteinExistence type="predicted"/>
<organism evidence="2">
    <name type="scientific">uncultured Caudovirales phage</name>
    <dbReference type="NCBI Taxonomy" id="2100421"/>
    <lineage>
        <taxon>Viruses</taxon>
        <taxon>Duplodnaviria</taxon>
        <taxon>Heunggongvirae</taxon>
        <taxon>Uroviricota</taxon>
        <taxon>Caudoviricetes</taxon>
        <taxon>Peduoviridae</taxon>
        <taxon>Maltschvirus</taxon>
        <taxon>Maltschvirus maltsch</taxon>
    </lineage>
</organism>
<evidence type="ECO:0000313" key="1">
    <source>
        <dbReference type="EMBL" id="CAB4174478.1"/>
    </source>
</evidence>